<dbReference type="PANTHER" id="PTHR11999">
    <property type="entry name" value="GROUP II PYRIDOXAL-5-PHOSPHATE DECARBOXYLASE"/>
    <property type="match status" value="1"/>
</dbReference>
<dbReference type="SUPFAM" id="SSF53383">
    <property type="entry name" value="PLP-dependent transferases"/>
    <property type="match status" value="1"/>
</dbReference>
<dbReference type="InterPro" id="IPR002129">
    <property type="entry name" value="PyrdxlP-dep_de-COase"/>
</dbReference>
<dbReference type="InterPro" id="IPR010977">
    <property type="entry name" value="Aromatic_deC"/>
</dbReference>
<accession>A0ABY9RM30</accession>
<dbReference type="Gene3D" id="3.40.640.10">
    <property type="entry name" value="Type I PLP-dependent aspartate aminotransferase-like (Major domain)"/>
    <property type="match status" value="1"/>
</dbReference>
<dbReference type="PRINTS" id="PR00800">
    <property type="entry name" value="YHDCRBOXLASE"/>
</dbReference>
<evidence type="ECO:0000256" key="5">
    <source>
        <dbReference type="ARBA" id="ARBA00023239"/>
    </source>
</evidence>
<keyword evidence="5 6" id="KW-0456">Lyase</keyword>
<organism evidence="7 8">
    <name type="scientific">Undibacterium cyanobacteriorum</name>
    <dbReference type="NCBI Taxonomy" id="3073561"/>
    <lineage>
        <taxon>Bacteria</taxon>
        <taxon>Pseudomonadati</taxon>
        <taxon>Pseudomonadota</taxon>
        <taxon>Betaproteobacteria</taxon>
        <taxon>Burkholderiales</taxon>
        <taxon>Oxalobacteraceae</taxon>
        <taxon>Undibacterium</taxon>
    </lineage>
</organism>
<gene>
    <name evidence="7" type="ORF">RF679_06490</name>
</gene>
<keyword evidence="4 6" id="KW-0663">Pyridoxal phosphate</keyword>
<evidence type="ECO:0000313" key="7">
    <source>
        <dbReference type="EMBL" id="WMW81928.1"/>
    </source>
</evidence>
<dbReference type="EMBL" id="CP133720">
    <property type="protein sequence ID" value="WMW81928.1"/>
    <property type="molecule type" value="Genomic_DNA"/>
</dbReference>
<dbReference type="Gene3D" id="3.90.1150.10">
    <property type="entry name" value="Aspartate Aminotransferase, domain 1"/>
    <property type="match status" value="1"/>
</dbReference>
<reference evidence="7" key="1">
    <citation type="submission" date="2023-09" db="EMBL/GenBank/DDBJ databases">
        <title>Undibacterium sp. 20NA77.5 isolated from freshwater.</title>
        <authorList>
            <person name="Le V."/>
            <person name="Ko S.-R."/>
            <person name="Ahn C.-Y."/>
            <person name="Oh H.-M."/>
        </authorList>
    </citation>
    <scope>NUCLEOTIDE SEQUENCE</scope>
    <source>
        <strain evidence="7">20NA77.5</strain>
    </source>
</reference>
<protein>
    <submittedName>
        <fullName evidence="7">Pyridoxal-dependent decarboxylase</fullName>
    </submittedName>
</protein>
<evidence type="ECO:0000256" key="2">
    <source>
        <dbReference type="ARBA" id="ARBA00009533"/>
    </source>
</evidence>
<evidence type="ECO:0000313" key="8">
    <source>
        <dbReference type="Proteomes" id="UP001181355"/>
    </source>
</evidence>
<dbReference type="Proteomes" id="UP001181355">
    <property type="component" value="Chromosome"/>
</dbReference>
<dbReference type="InterPro" id="IPR015424">
    <property type="entry name" value="PyrdxlP-dep_Trfase"/>
</dbReference>
<dbReference type="RefSeq" id="WP_309483405.1">
    <property type="nucleotide sequence ID" value="NZ_CP133720.1"/>
</dbReference>
<evidence type="ECO:0000256" key="6">
    <source>
        <dbReference type="RuleBase" id="RU000382"/>
    </source>
</evidence>
<dbReference type="Pfam" id="PF00282">
    <property type="entry name" value="Pyridoxal_deC"/>
    <property type="match status" value="1"/>
</dbReference>
<evidence type="ECO:0000256" key="3">
    <source>
        <dbReference type="ARBA" id="ARBA00022793"/>
    </source>
</evidence>
<evidence type="ECO:0000256" key="1">
    <source>
        <dbReference type="ARBA" id="ARBA00001933"/>
    </source>
</evidence>
<keyword evidence="8" id="KW-1185">Reference proteome</keyword>
<evidence type="ECO:0000256" key="4">
    <source>
        <dbReference type="ARBA" id="ARBA00022898"/>
    </source>
</evidence>
<dbReference type="InterPro" id="IPR015421">
    <property type="entry name" value="PyrdxlP-dep_Trfase_major"/>
</dbReference>
<keyword evidence="3" id="KW-0210">Decarboxylase</keyword>
<proteinExistence type="inferred from homology"/>
<dbReference type="PANTHER" id="PTHR11999:SF70">
    <property type="entry name" value="MIP05841P"/>
    <property type="match status" value="1"/>
</dbReference>
<dbReference type="InterPro" id="IPR015422">
    <property type="entry name" value="PyrdxlP-dep_Trfase_small"/>
</dbReference>
<sequence length="489" mass="54742">MTTSHTHFKNSLDYSPEQFQDLLRKTEQIVLQLYADAPQQKGFHAYEPKEVAAWFDEALPQGASDPMALLDEVKTKVLDTATGNLGPNMYAYVMAGGNQVSTIADFLTSTINQNATKWHLGHAMTEIEKRVVKWTAEMLGYTADAGGVMVSGGSAATLTGLTVARNVFFREHKINQHGLFGRKPFTLYCSSETHNSTDKSVALLGIGTDNLRRIPATADFKMDLTALETQIRKDLAEGYSPFCIVGNAGTVNTGAIDDLRGLAQLAQQYKMWFHVDGAYGGLIASLDEMKSLYDGIELADSIALDFHKWLYQPFEIGCTLVRSWGALRESYFKQADYLDTSLEASNQRLEFNEHYFQLSRNAKAFKVWMSLKAYGFAQIQNMMRKDLALTRYLEQQLRASSDFELLTQSDLAIACFRYRGKLTDETAIAELNQGLIPALENDGRVFITGTRLKGQFVLRACIINHRKSEASIDYLLDVIRDVGTRIMSR</sequence>
<comment type="cofactor">
    <cofactor evidence="1 6">
        <name>pyridoxal 5'-phosphate</name>
        <dbReference type="ChEBI" id="CHEBI:597326"/>
    </cofactor>
</comment>
<comment type="similarity">
    <text evidence="2 6">Belongs to the group II decarboxylase family.</text>
</comment>
<name>A0ABY9RM30_9BURK</name>